<evidence type="ECO:0000313" key="1">
    <source>
        <dbReference type="EMBL" id="AVE23705.1"/>
    </source>
</evidence>
<dbReference type="AlphaFoldDB" id="A0A2L1KMH5"/>
<proteinExistence type="predicted"/>
<name>A0A2L1KMH5_ENTCL</name>
<organism evidence="1">
    <name type="scientific">Enterobacter cloacae</name>
    <dbReference type="NCBI Taxonomy" id="550"/>
    <lineage>
        <taxon>Bacteria</taxon>
        <taxon>Pseudomonadati</taxon>
        <taxon>Pseudomonadota</taxon>
        <taxon>Gammaproteobacteria</taxon>
        <taxon>Enterobacterales</taxon>
        <taxon>Enterobacteriaceae</taxon>
        <taxon>Enterobacter</taxon>
        <taxon>Enterobacter cloacae complex</taxon>
    </lineage>
</organism>
<keyword evidence="1" id="KW-0614">Plasmid</keyword>
<reference evidence="1" key="1">
    <citation type="submission" date="2017-06" db="EMBL/GenBank/DDBJ databases">
        <title>Complete sequence of p13E573-HI2.</title>
        <authorList>
            <person name="Jiang X."/>
            <person name="Feng J."/>
            <person name="Zeng L."/>
            <person name="Zhang D."/>
            <person name="Zhan Z."/>
            <person name="Zhao Y."/>
            <person name="Luo W."/>
            <person name="Zhou D."/>
        </authorList>
    </citation>
    <scope>NUCLEOTIDE SEQUENCE</scope>
    <source>
        <strain evidence="1">13E573</strain>
        <plasmid evidence="1">p13E573-HI2</plasmid>
    </source>
</reference>
<accession>A0A2L1KMH5</accession>
<protein>
    <submittedName>
        <fullName evidence="1">Uncharacterized protein</fullName>
    </submittedName>
</protein>
<dbReference type="EMBL" id="MF344581">
    <property type="protein sequence ID" value="AVE23705.1"/>
    <property type="molecule type" value="Genomic_DNA"/>
</dbReference>
<sequence length="39" mass="4292">MYLLIQINVVFLYAGLPTPVLGLCSVITRPGERFNQGVV</sequence>
<geneLocation type="plasmid" evidence="1">
    <name>p13E573-HI2</name>
</geneLocation>